<reference evidence="2" key="1">
    <citation type="submission" date="2020-02" db="EMBL/GenBank/DDBJ databases">
        <authorList>
            <person name="Meier V. D."/>
        </authorList>
    </citation>
    <scope>NUCLEOTIDE SEQUENCE</scope>
    <source>
        <strain evidence="2">AVDCRST_MAG52</strain>
    </source>
</reference>
<dbReference type="AlphaFoldDB" id="A0A6J4IA63"/>
<organism evidence="2">
    <name type="scientific">uncultured Blastococcus sp</name>
    <dbReference type="NCBI Taxonomy" id="217144"/>
    <lineage>
        <taxon>Bacteria</taxon>
        <taxon>Bacillati</taxon>
        <taxon>Actinomycetota</taxon>
        <taxon>Actinomycetes</taxon>
        <taxon>Geodermatophilales</taxon>
        <taxon>Geodermatophilaceae</taxon>
        <taxon>Blastococcus</taxon>
        <taxon>environmental samples</taxon>
    </lineage>
</organism>
<feature type="compositionally biased region" description="Low complexity" evidence="1">
    <location>
        <begin position="1"/>
        <end position="14"/>
    </location>
</feature>
<evidence type="ECO:0000256" key="1">
    <source>
        <dbReference type="SAM" id="MobiDB-lite"/>
    </source>
</evidence>
<accession>A0A6J4IA63</accession>
<sequence>GPGSARTRPPVGDRGPVRGRRRAQPGSARPRHGGQALPAAPV</sequence>
<name>A0A6J4IA63_9ACTN</name>
<protein>
    <submittedName>
        <fullName evidence="2">Uncharacterized protein</fullName>
    </submittedName>
</protein>
<feature type="region of interest" description="Disordered" evidence="1">
    <location>
        <begin position="1"/>
        <end position="42"/>
    </location>
</feature>
<evidence type="ECO:0000313" key="2">
    <source>
        <dbReference type="EMBL" id="CAA9244578.1"/>
    </source>
</evidence>
<feature type="non-terminal residue" evidence="2">
    <location>
        <position position="1"/>
    </location>
</feature>
<feature type="non-terminal residue" evidence="2">
    <location>
        <position position="42"/>
    </location>
</feature>
<dbReference type="EMBL" id="CADCTN010000124">
    <property type="protein sequence ID" value="CAA9244578.1"/>
    <property type="molecule type" value="Genomic_DNA"/>
</dbReference>
<gene>
    <name evidence="2" type="ORF">AVDCRST_MAG52-1840</name>
</gene>
<proteinExistence type="predicted"/>